<keyword evidence="2" id="KW-1185">Reference proteome</keyword>
<organism evidence="1 2">
    <name type="scientific">Streptomonospora nanhaiensis</name>
    <dbReference type="NCBI Taxonomy" id="1323731"/>
    <lineage>
        <taxon>Bacteria</taxon>
        <taxon>Bacillati</taxon>
        <taxon>Actinomycetota</taxon>
        <taxon>Actinomycetes</taxon>
        <taxon>Streptosporangiales</taxon>
        <taxon>Nocardiopsidaceae</taxon>
        <taxon>Streptomonospora</taxon>
    </lineage>
</organism>
<protein>
    <submittedName>
        <fullName evidence="1">Uncharacterized protein</fullName>
    </submittedName>
</protein>
<evidence type="ECO:0000313" key="1">
    <source>
        <dbReference type="EMBL" id="WAE74776.1"/>
    </source>
</evidence>
<dbReference type="Proteomes" id="UP001156498">
    <property type="component" value="Chromosome"/>
</dbReference>
<reference evidence="1 2" key="1">
    <citation type="journal article" date="2013" name="Int. J. Syst. Evol. Microbiol.">
        <title>Description of Streptomonospora sediminis sp. nov. and Streptomonospora nanhaiensis sp. nov., and reclassification of Nocardiopsis arabia Hozzein &amp; Goodfellow 2008 as Streptomonospora arabica comb. nov. and emended description of the genus Streptomonospora.</title>
        <authorList>
            <person name="Zhang D.F."/>
            <person name="Pan H.Q."/>
            <person name="He J."/>
            <person name="Zhang X.M."/>
            <person name="Zhang Y.G."/>
            <person name="Klenk H.P."/>
            <person name="Hu J.C."/>
            <person name="Li W.J."/>
        </authorList>
    </citation>
    <scope>NUCLEOTIDE SEQUENCE [LARGE SCALE GENOMIC DNA]</scope>
    <source>
        <strain evidence="1 2">12A09</strain>
    </source>
</reference>
<proteinExistence type="predicted"/>
<gene>
    <name evidence="1" type="ORF">OUQ99_06610</name>
</gene>
<name>A0ABY6YR44_9ACTN</name>
<dbReference type="RefSeq" id="WP_267948549.1">
    <property type="nucleotide sequence ID" value="NZ_CP113264.1"/>
</dbReference>
<accession>A0ABY6YR44</accession>
<evidence type="ECO:0000313" key="2">
    <source>
        <dbReference type="Proteomes" id="UP001156498"/>
    </source>
</evidence>
<dbReference type="EMBL" id="CP113264">
    <property type="protein sequence ID" value="WAE74776.1"/>
    <property type="molecule type" value="Genomic_DNA"/>
</dbReference>
<sequence>MDDTYLFTELVHRLNLDDGSADEATHRRGVLLRRWQGRDLNPPYMLHVDPPTLGEHLRSMEGISELFPGAAPEIGALRLFLVHIEEAVETAPQGHQHLVIGPAGVYAQPDAPPRTDRGV</sequence>